<dbReference type="GeneID" id="60060181"/>
<dbReference type="Gene3D" id="2.60.40.10">
    <property type="entry name" value="Immunoglobulins"/>
    <property type="match status" value="1"/>
</dbReference>
<protein>
    <recommendedName>
        <fullName evidence="3">DUF1573 domain-containing protein</fullName>
    </recommendedName>
</protein>
<dbReference type="AlphaFoldDB" id="U6R7L8"/>
<dbReference type="eggNOG" id="ENOG502ZMZD">
    <property type="taxonomic scope" value="Bacteria"/>
</dbReference>
<evidence type="ECO:0000313" key="2">
    <source>
        <dbReference type="Proteomes" id="UP000017831"/>
    </source>
</evidence>
<dbReference type="InterPro" id="IPR036249">
    <property type="entry name" value="Thioredoxin-like_sf"/>
</dbReference>
<accession>U6R7L8</accession>
<evidence type="ECO:0000313" key="1">
    <source>
        <dbReference type="EMBL" id="EOA52070.1"/>
    </source>
</evidence>
<dbReference type="InterPro" id="IPR013783">
    <property type="entry name" value="Ig-like_fold"/>
</dbReference>
<dbReference type="PATRIC" id="fig|1121098.3.peg.4048"/>
<dbReference type="Pfam" id="PF07610">
    <property type="entry name" value="DUF1573"/>
    <property type="match status" value="1"/>
</dbReference>
<proteinExistence type="predicted"/>
<dbReference type="RefSeq" id="WP_005945700.1">
    <property type="nucleotide sequence ID" value="NZ_KB905476.1"/>
</dbReference>
<dbReference type="HOGENOM" id="CLU_063620_0_0_10"/>
<comment type="caution">
    <text evidence="1">The sequence shown here is derived from an EMBL/GenBank/DDBJ whole genome shotgun (WGS) entry which is preliminary data.</text>
</comment>
<dbReference type="PANTHER" id="PTHR37833">
    <property type="entry name" value="LIPOPROTEIN-RELATED"/>
    <property type="match status" value="1"/>
</dbReference>
<name>U6R7L8_9BACT</name>
<sequence>MKVLFTILSLFCLLCSCKESEKEKIARLVREWDGKEISFPSHSVFTIQGKDTIDFSFADAEYKIVTYVDSVGCTSCKLQLPRWKEFMHEVDSLAQGKVPFVFYFHPKDVKELRYITRRDAFTYPVCFDEKDDFNALNRFPGEMTFQSFLLNRENKVIAIGNPVYNPKVKELYLQRLTNGKMPSSAVAMTDVSVNTANMDFGTFPQSEKQEYKFVLTNEGNNLLVIQDVTTSCGCTKVSYSKEPVRPGASLELTVTYEAEEKGHFNKMITVYCNTKASPLRLMIAGNAK</sequence>
<evidence type="ECO:0008006" key="3">
    <source>
        <dbReference type="Google" id="ProtNLM"/>
    </source>
</evidence>
<dbReference type="OrthoDB" id="1449040at2"/>
<gene>
    <name evidence="1" type="ORF">HMPREF1534_03961</name>
</gene>
<dbReference type="PANTHER" id="PTHR37833:SF1">
    <property type="entry name" value="SIGNAL PEPTIDE PROTEIN"/>
    <property type="match status" value="1"/>
</dbReference>
<organism evidence="1 2">
    <name type="scientific">Phocaeicola massiliensis B84634 = Timone 84634 = DSM 17679 = JCM 13223</name>
    <dbReference type="NCBI Taxonomy" id="1121098"/>
    <lineage>
        <taxon>Bacteria</taxon>
        <taxon>Pseudomonadati</taxon>
        <taxon>Bacteroidota</taxon>
        <taxon>Bacteroidia</taxon>
        <taxon>Bacteroidales</taxon>
        <taxon>Bacteroidaceae</taxon>
        <taxon>Phocaeicola</taxon>
    </lineage>
</organism>
<dbReference type="SUPFAM" id="SSF52833">
    <property type="entry name" value="Thioredoxin-like"/>
    <property type="match status" value="1"/>
</dbReference>
<dbReference type="EMBL" id="AQHY01000045">
    <property type="protein sequence ID" value="EOA52070.1"/>
    <property type="molecule type" value="Genomic_DNA"/>
</dbReference>
<reference evidence="1 2" key="1">
    <citation type="submission" date="2013-04" db="EMBL/GenBank/DDBJ databases">
        <title>The Genome Sequence of Bacteroides massiliensis DSM 17679.</title>
        <authorList>
            <consortium name="The Broad Institute Genomics Platform"/>
            <person name="Earl A."/>
            <person name="Ward D."/>
            <person name="Feldgarden M."/>
            <person name="Gevers D."/>
            <person name="Martens E."/>
            <person name="Fenner L."/>
            <person name="Roux V."/>
            <person name="Mallet M.N."/>
            <person name="Raoult D."/>
            <person name="Walker B."/>
            <person name="Young S."/>
            <person name="Zeng Q."/>
            <person name="Gargeya S."/>
            <person name="Fitzgerald M."/>
            <person name="Haas B."/>
            <person name="Abouelleil A."/>
            <person name="Allen A.W."/>
            <person name="Alvarado L."/>
            <person name="Arachchi H.M."/>
            <person name="Berlin A.M."/>
            <person name="Chapman S.B."/>
            <person name="Gainer-Dewar J."/>
            <person name="Goldberg J."/>
            <person name="Griggs A."/>
            <person name="Gujja S."/>
            <person name="Hansen M."/>
            <person name="Howarth C."/>
            <person name="Imamovic A."/>
            <person name="Ireland A."/>
            <person name="Larimer J."/>
            <person name="McCowan C."/>
            <person name="Murphy C."/>
            <person name="Pearson M."/>
            <person name="Poon T.W."/>
            <person name="Priest M."/>
            <person name="Roberts A."/>
            <person name="Saif S."/>
            <person name="Shea T."/>
            <person name="Sisk P."/>
            <person name="Sykes S."/>
            <person name="Wortman J."/>
            <person name="Nusbaum C."/>
            <person name="Birren B."/>
        </authorList>
    </citation>
    <scope>NUCLEOTIDE SEQUENCE [LARGE SCALE GENOMIC DNA]</scope>
    <source>
        <strain evidence="2">B84634 / Timone 84634 / DSM 17679 / JCM 13223</strain>
    </source>
</reference>
<dbReference type="PROSITE" id="PS51257">
    <property type="entry name" value="PROKAR_LIPOPROTEIN"/>
    <property type="match status" value="1"/>
</dbReference>
<dbReference type="InterPro" id="IPR011467">
    <property type="entry name" value="DUF1573"/>
</dbReference>
<dbReference type="Gene3D" id="3.40.30.10">
    <property type="entry name" value="Glutaredoxin"/>
    <property type="match status" value="1"/>
</dbReference>
<dbReference type="STRING" id="1121098.HMPREF1534_03961"/>
<keyword evidence="2" id="KW-1185">Reference proteome</keyword>
<dbReference type="Proteomes" id="UP000017831">
    <property type="component" value="Unassembled WGS sequence"/>
</dbReference>